<protein>
    <submittedName>
        <fullName evidence="1">Uncharacterized protein</fullName>
    </submittedName>
</protein>
<evidence type="ECO:0000313" key="2">
    <source>
        <dbReference type="Proteomes" id="UP001281147"/>
    </source>
</evidence>
<comment type="caution">
    <text evidence="1">The sequence shown here is derived from an EMBL/GenBank/DDBJ whole genome shotgun (WGS) entry which is preliminary data.</text>
</comment>
<sequence>MDSLGSRMHQIAAAHNITPLLRLPFTIIGQEPAAKLVLESVYAHIAMKTNKPLLLAFAGLSGHGKTELAKQMGEVLSLPLLEVDCAQARNEWALLGSVSGYRAQEDGSPLNNFLETQNGQRCVVFLDEFDKTENKVRESLLKVMDPGMYRDRRPQGQEVDASKCIWILASNLGDSAITKYHSQKLADLNNDDVGKVSIEPLKRELAKLFTDPYEQAVVAHKFLLEIQDEVRLPICTRKPELRLVGHAHFNIVGDGVLCQHVAEVGYIKELGARSIRNAVQKIGNDFTLTYSKVDMEVDESFNKGPLHRYTVQLRSIDKTTNEVSVAEDGVTVIEGTESMK</sequence>
<accession>A0ACC3NBI0</accession>
<dbReference type="Proteomes" id="UP001281147">
    <property type="component" value="Unassembled WGS sequence"/>
</dbReference>
<organism evidence="1 2">
    <name type="scientific">Vermiconidia calcicola</name>
    <dbReference type="NCBI Taxonomy" id="1690605"/>
    <lineage>
        <taxon>Eukaryota</taxon>
        <taxon>Fungi</taxon>
        <taxon>Dikarya</taxon>
        <taxon>Ascomycota</taxon>
        <taxon>Pezizomycotina</taxon>
        <taxon>Dothideomycetes</taxon>
        <taxon>Dothideomycetidae</taxon>
        <taxon>Mycosphaerellales</taxon>
        <taxon>Extremaceae</taxon>
        <taxon>Vermiconidia</taxon>
    </lineage>
</organism>
<proteinExistence type="predicted"/>
<gene>
    <name evidence="1" type="ORF">LTR37_008615</name>
</gene>
<keyword evidence="2" id="KW-1185">Reference proteome</keyword>
<reference evidence="1" key="1">
    <citation type="submission" date="2023-07" db="EMBL/GenBank/DDBJ databases">
        <title>Black Yeasts Isolated from many extreme environments.</title>
        <authorList>
            <person name="Coleine C."/>
            <person name="Stajich J.E."/>
            <person name="Selbmann L."/>
        </authorList>
    </citation>
    <scope>NUCLEOTIDE SEQUENCE</scope>
    <source>
        <strain evidence="1">CCFEE 5714</strain>
    </source>
</reference>
<name>A0ACC3NBI0_9PEZI</name>
<dbReference type="EMBL" id="JAUTXU010000064">
    <property type="protein sequence ID" value="KAK3713182.1"/>
    <property type="molecule type" value="Genomic_DNA"/>
</dbReference>
<evidence type="ECO:0000313" key="1">
    <source>
        <dbReference type="EMBL" id="KAK3713182.1"/>
    </source>
</evidence>